<evidence type="ECO:0000256" key="7">
    <source>
        <dbReference type="ARBA" id="ARBA00022857"/>
    </source>
</evidence>
<dbReference type="GO" id="GO:0019521">
    <property type="term" value="P:D-gluconate metabolic process"/>
    <property type="evidence" value="ECO:0007669"/>
    <property type="project" value="UniProtKB-KW"/>
</dbReference>
<evidence type="ECO:0000256" key="9">
    <source>
        <dbReference type="ARBA" id="ARBA00023064"/>
    </source>
</evidence>
<evidence type="ECO:0000256" key="14">
    <source>
        <dbReference type="RuleBase" id="RU000485"/>
    </source>
</evidence>
<feature type="active site" description="Proton acceptor" evidence="12">
    <location>
        <position position="183"/>
    </location>
</feature>
<evidence type="ECO:0000256" key="11">
    <source>
        <dbReference type="ARBA" id="ARBA00048640"/>
    </source>
</evidence>
<feature type="binding site" description="in other chain" evidence="13">
    <location>
        <position position="278"/>
    </location>
    <ligand>
        <name>substrate</name>
        <note>ligand shared between dimeric partners</note>
    </ligand>
</feature>
<dbReference type="GO" id="GO:0006098">
    <property type="term" value="P:pentose-phosphate shunt"/>
    <property type="evidence" value="ECO:0007669"/>
    <property type="project" value="UniProtKB-KW"/>
</dbReference>
<comment type="similarity">
    <text evidence="3 14">Belongs to the 6-phosphogluconate dehydrogenase family.</text>
</comment>
<evidence type="ECO:0000256" key="8">
    <source>
        <dbReference type="ARBA" id="ARBA00023002"/>
    </source>
</evidence>
<feature type="binding site" description="in other chain" evidence="13">
    <location>
        <position position="97"/>
    </location>
    <ligand>
        <name>substrate</name>
        <note>ligand shared between dimeric partners</note>
    </ligand>
</feature>
<dbReference type="AlphaFoldDB" id="A0AAX4JC47"/>
<feature type="binding site" evidence="13">
    <location>
        <position position="431"/>
    </location>
    <ligand>
        <name>substrate</name>
        <note>ligand shared between dimeric partners</note>
    </ligand>
</feature>
<dbReference type="NCBIfam" id="NF006765">
    <property type="entry name" value="PRK09287.1"/>
    <property type="match status" value="1"/>
</dbReference>
<organism evidence="16 17">
    <name type="scientific">Vairimorpha necatrix</name>
    <dbReference type="NCBI Taxonomy" id="6039"/>
    <lineage>
        <taxon>Eukaryota</taxon>
        <taxon>Fungi</taxon>
        <taxon>Fungi incertae sedis</taxon>
        <taxon>Microsporidia</taxon>
        <taxon>Nosematidae</taxon>
        <taxon>Vairimorpha</taxon>
    </lineage>
</organism>
<dbReference type="PIRSF" id="PIRSF000109">
    <property type="entry name" value="6PGD"/>
    <property type="match status" value="1"/>
</dbReference>
<comment type="function">
    <text evidence="1">Catalyzes the oxidative decarboxylation of 6-phosphogluconate to ribulose 5-phosphate and CO(2), with concomitant reduction of NADP to NADPH.</text>
</comment>
<keyword evidence="9 14" id="KW-0311">Gluconate utilization</keyword>
<name>A0AAX4JC47_9MICR</name>
<protein>
    <recommendedName>
        <fullName evidence="6 14">6-phosphogluconate dehydrogenase, decarboxylating</fullName>
        <ecNumber evidence="5 14">1.1.1.44</ecNumber>
    </recommendedName>
</protein>
<comment type="catalytic activity">
    <reaction evidence="11 14">
        <text>6-phospho-D-gluconate + NADP(+) = D-ribulose 5-phosphate + CO2 + NADPH</text>
        <dbReference type="Rhea" id="RHEA:10116"/>
        <dbReference type="ChEBI" id="CHEBI:16526"/>
        <dbReference type="ChEBI" id="CHEBI:57783"/>
        <dbReference type="ChEBI" id="CHEBI:58121"/>
        <dbReference type="ChEBI" id="CHEBI:58349"/>
        <dbReference type="ChEBI" id="CHEBI:58759"/>
        <dbReference type="EC" id="1.1.1.44"/>
    </reaction>
</comment>
<dbReference type="InterPro" id="IPR036291">
    <property type="entry name" value="NAD(P)-bd_dom_sf"/>
</dbReference>
<evidence type="ECO:0000256" key="12">
    <source>
        <dbReference type="PIRSR" id="PIRSR000109-1"/>
    </source>
</evidence>
<dbReference type="SUPFAM" id="SSF48179">
    <property type="entry name" value="6-phosphogluconate dehydrogenase C-terminal domain-like"/>
    <property type="match status" value="1"/>
</dbReference>
<keyword evidence="7 14" id="KW-0521">NADP</keyword>
<dbReference type="Proteomes" id="UP001334084">
    <property type="component" value="Chromosome 5"/>
</dbReference>
<evidence type="ECO:0000256" key="3">
    <source>
        <dbReference type="ARBA" id="ARBA00008419"/>
    </source>
</evidence>
<dbReference type="NCBIfam" id="TIGR00873">
    <property type="entry name" value="gnd"/>
    <property type="match status" value="1"/>
</dbReference>
<evidence type="ECO:0000256" key="5">
    <source>
        <dbReference type="ARBA" id="ARBA00013011"/>
    </source>
</evidence>
<dbReference type="InterPro" id="IPR008927">
    <property type="entry name" value="6-PGluconate_DH-like_C_sf"/>
</dbReference>
<keyword evidence="10 14" id="KW-0570">Pentose shunt</keyword>
<dbReference type="Pfam" id="PF00393">
    <property type="entry name" value="6PGD"/>
    <property type="match status" value="1"/>
</dbReference>
<evidence type="ECO:0000256" key="6">
    <source>
        <dbReference type="ARBA" id="ARBA00018193"/>
    </source>
</evidence>
<gene>
    <name evidence="16" type="ORF">VNE69_05163</name>
</gene>
<sequence length="454" mass="51792">MEIGLIGLGNMGRNLAKNLDDKNYKLHVYNRTYSKTESLIKNHPKIIPHKNIKDLISNIKTKKIIFIMLTAGNIIDQILDELSNFLNEEDVAIDLGNSYFKDTIRRTKNYKFNFVGAGISGGELGARHGGSIMVGCKEHVWKLLKKVFDDISTDSQISNMKCCERFGDDGAGHFVKMVHNGIEYCDMDIIAECFNILKNMKKDNKYISDLFLKWNDNDLKSYLLEIAGKILIKKENNEFLIDKVEDSAQQKGTGKACITEAVELNVPAITVVESTFSRVISSRKSVRDELSTKWFFESKESCDLSEEDIHNSIYLCRAISYVQGFNLLNIASDNYKWDKDLSKVCDVWSNGCILRGTFLKTMKEITSETKEDFELSETFAKIFNKNIYSLKNLVKYSTLKGIPIPTISSCYNYVLGMREKESNGNMIQCMRDCFGGHTVIFKGEKDPKHIEWLE</sequence>
<feature type="binding site" description="in other chain" evidence="13">
    <location>
        <begin position="179"/>
        <end position="180"/>
    </location>
    <ligand>
        <name>substrate</name>
        <note>ligand shared between dimeric partners</note>
    </ligand>
</feature>
<dbReference type="InterPro" id="IPR006183">
    <property type="entry name" value="Pgluconate_DH"/>
</dbReference>
<feature type="domain" description="6-phosphogluconate dehydrogenase C-terminal" evidence="15">
    <location>
        <begin position="172"/>
        <end position="453"/>
    </location>
</feature>
<dbReference type="PANTHER" id="PTHR11811">
    <property type="entry name" value="6-PHOSPHOGLUCONATE DEHYDROGENASE"/>
    <property type="match status" value="1"/>
</dbReference>
<evidence type="ECO:0000256" key="2">
    <source>
        <dbReference type="ARBA" id="ARBA00004874"/>
    </source>
</evidence>
<feature type="binding site" description="in other chain" evidence="13">
    <location>
        <position position="184"/>
    </location>
    <ligand>
        <name>substrate</name>
        <note>ligand shared between dimeric partners</note>
    </ligand>
</feature>
<dbReference type="Gene3D" id="3.40.50.720">
    <property type="entry name" value="NAD(P)-binding Rossmann-like Domain"/>
    <property type="match status" value="1"/>
</dbReference>
<evidence type="ECO:0000256" key="1">
    <source>
        <dbReference type="ARBA" id="ARBA00002526"/>
    </source>
</evidence>
<evidence type="ECO:0000256" key="4">
    <source>
        <dbReference type="ARBA" id="ARBA00011738"/>
    </source>
</evidence>
<evidence type="ECO:0000313" key="17">
    <source>
        <dbReference type="Proteomes" id="UP001334084"/>
    </source>
</evidence>
<dbReference type="Gene3D" id="1.10.1040.10">
    <property type="entry name" value="N-(1-d-carboxylethyl)-l-norvaline Dehydrogenase, domain 2"/>
    <property type="match status" value="1"/>
</dbReference>
<feature type="binding site" description="in other chain" evidence="13">
    <location>
        <position position="251"/>
    </location>
    <ligand>
        <name>substrate</name>
        <note>ligand shared between dimeric partners</note>
    </ligand>
</feature>
<evidence type="ECO:0000256" key="10">
    <source>
        <dbReference type="ARBA" id="ARBA00023126"/>
    </source>
</evidence>
<proteinExistence type="inferred from homology"/>
<feature type="active site" description="Proton acceptor" evidence="12">
    <location>
        <position position="176"/>
    </location>
</feature>
<accession>A0AAX4JC47</accession>
<comment type="pathway">
    <text evidence="2 14">Carbohydrate degradation; pentose phosphate pathway; D-ribulose 5-phosphate from D-glucose 6-phosphate (oxidative stage): step 3/3.</text>
</comment>
<evidence type="ECO:0000259" key="15">
    <source>
        <dbReference type="SMART" id="SM01350"/>
    </source>
</evidence>
<keyword evidence="8 14" id="KW-0560">Oxidoreductase</keyword>
<dbReference type="EC" id="1.1.1.44" evidence="5 14"/>
<dbReference type="InterPro" id="IPR013328">
    <property type="entry name" value="6PGD_dom2"/>
</dbReference>
<dbReference type="Pfam" id="PF03446">
    <property type="entry name" value="NAD_binding_2"/>
    <property type="match status" value="1"/>
</dbReference>
<evidence type="ECO:0000313" key="16">
    <source>
        <dbReference type="EMBL" id="WUR03574.1"/>
    </source>
</evidence>
<dbReference type="GeneID" id="90541387"/>
<keyword evidence="17" id="KW-1185">Reference proteome</keyword>
<dbReference type="InterPro" id="IPR006113">
    <property type="entry name" value="6PGDH_Gnd/GntZ"/>
</dbReference>
<dbReference type="EMBL" id="CP142730">
    <property type="protein sequence ID" value="WUR03574.1"/>
    <property type="molecule type" value="Genomic_DNA"/>
</dbReference>
<dbReference type="InterPro" id="IPR006115">
    <property type="entry name" value="6PGDH_NADP-bd"/>
</dbReference>
<evidence type="ECO:0000256" key="13">
    <source>
        <dbReference type="PIRSR" id="PIRSR000109-2"/>
    </source>
</evidence>
<dbReference type="PRINTS" id="PR00076">
    <property type="entry name" value="6PGDHDRGNASE"/>
</dbReference>
<reference evidence="16" key="1">
    <citation type="journal article" date="2024" name="BMC Genomics">
        <title>Functional annotation of a divergent genome using sequence and structure-based similarity.</title>
        <authorList>
            <person name="Svedberg D."/>
            <person name="Winiger R.R."/>
            <person name="Berg A."/>
            <person name="Sharma H."/>
            <person name="Tellgren-Roth C."/>
            <person name="Debrunner-Vossbrinck B.A."/>
            <person name="Vossbrinck C.R."/>
            <person name="Barandun J."/>
        </authorList>
    </citation>
    <scope>NUCLEOTIDE SEQUENCE</scope>
    <source>
        <strain evidence="16">Illinois isolate</strain>
    </source>
</reference>
<dbReference type="RefSeq" id="XP_065329719.1">
    <property type="nucleotide sequence ID" value="XM_065473647.1"/>
</dbReference>
<dbReference type="GO" id="GO:0050661">
    <property type="term" value="F:NADP binding"/>
    <property type="evidence" value="ECO:0007669"/>
    <property type="project" value="InterPro"/>
</dbReference>
<dbReference type="KEGG" id="vnx:VNE69_05163"/>
<feature type="binding site" description="in other chain" evidence="13">
    <location>
        <begin position="120"/>
        <end position="122"/>
    </location>
    <ligand>
        <name>substrate</name>
        <note>ligand shared between dimeric partners</note>
    </ligand>
</feature>
<dbReference type="SUPFAM" id="SSF51735">
    <property type="entry name" value="NAD(P)-binding Rossmann-fold domains"/>
    <property type="match status" value="1"/>
</dbReference>
<feature type="binding site" evidence="13">
    <location>
        <position position="437"/>
    </location>
    <ligand>
        <name>substrate</name>
        <note>ligand shared between dimeric partners</note>
    </ligand>
</feature>
<comment type="subunit">
    <text evidence="4">Homodimer.</text>
</comment>
<dbReference type="FunFam" id="1.10.1040.10:FF:000032">
    <property type="entry name" value="6-phosphogluconate dehydrogenase, decarboxylating"/>
    <property type="match status" value="1"/>
</dbReference>
<dbReference type="GO" id="GO:0004616">
    <property type="term" value="F:phosphogluconate dehydrogenase (decarboxylating) activity"/>
    <property type="evidence" value="ECO:0007669"/>
    <property type="project" value="UniProtKB-EC"/>
</dbReference>
<dbReference type="SMART" id="SM01350">
    <property type="entry name" value="6PGD"/>
    <property type="match status" value="1"/>
</dbReference>
<dbReference type="InterPro" id="IPR006114">
    <property type="entry name" value="6PGDH_C"/>
</dbReference>